<dbReference type="GO" id="GO:0005886">
    <property type="term" value="C:plasma membrane"/>
    <property type="evidence" value="ECO:0007669"/>
    <property type="project" value="UniProtKB-SubCell"/>
</dbReference>
<dbReference type="OrthoDB" id="8830751at2759"/>
<name>S7WAG2_SPRLO</name>
<dbReference type="PANTHER" id="PTHR24072">
    <property type="entry name" value="RHO FAMILY GTPASE"/>
    <property type="match status" value="1"/>
</dbReference>
<dbReference type="PROSITE" id="PS51420">
    <property type="entry name" value="RHO"/>
    <property type="match status" value="1"/>
</dbReference>
<dbReference type="InterPro" id="IPR003578">
    <property type="entry name" value="Small_GTPase_Rho"/>
</dbReference>
<sequence>MAASSIKSKIVIVGDGACGKTSVVARVGDKTFESNYNPTVFENTVHGFDVNGVFLEMALWDTAGQEDYTRLNTLAYSNSDLLVICYSIAERTTYENVKERWLMDAKTNCEGVPIILIGNKIDLRTSNTVTKEEGEKLAHDIGAIRYFECSAKDNMGIKEAFQEMAELLVTKKGAYKKKSKFLCC</sequence>
<dbReference type="GO" id="GO:0007264">
    <property type="term" value="P:small GTPase-mediated signal transduction"/>
    <property type="evidence" value="ECO:0007669"/>
    <property type="project" value="InterPro"/>
</dbReference>
<proteinExistence type="inferred from homology"/>
<dbReference type="CDD" id="cd00157">
    <property type="entry name" value="Rho"/>
    <property type="match status" value="1"/>
</dbReference>
<keyword evidence="6" id="KW-0342">GTP-binding</keyword>
<keyword evidence="9" id="KW-0636">Prenylation</keyword>
<dbReference type="HOGENOM" id="CLU_041217_21_2_1"/>
<dbReference type="FunFam" id="3.40.50.300:FF:000983">
    <property type="entry name" value="Rho family GTPase"/>
    <property type="match status" value="1"/>
</dbReference>
<evidence type="ECO:0000256" key="5">
    <source>
        <dbReference type="ARBA" id="ARBA00022741"/>
    </source>
</evidence>
<comment type="subcellular location">
    <subcellularLocation>
        <location evidence="1">Cell membrane</location>
        <topology evidence="1">Lipid-anchor</topology>
        <orientation evidence="1">Cytoplasmic side</orientation>
    </subcellularLocation>
</comment>
<keyword evidence="3" id="KW-1003">Cell membrane</keyword>
<dbReference type="Pfam" id="PF00071">
    <property type="entry name" value="Ras"/>
    <property type="match status" value="1"/>
</dbReference>
<evidence type="ECO:0000256" key="4">
    <source>
        <dbReference type="ARBA" id="ARBA00022481"/>
    </source>
</evidence>
<keyword evidence="8" id="KW-0449">Lipoprotein</keyword>
<keyword evidence="5" id="KW-0547">Nucleotide-binding</keyword>
<dbReference type="EMBL" id="ATCN01000081">
    <property type="protein sequence ID" value="EPR79881.1"/>
    <property type="molecule type" value="Genomic_DNA"/>
</dbReference>
<evidence type="ECO:0000256" key="3">
    <source>
        <dbReference type="ARBA" id="ARBA00022475"/>
    </source>
</evidence>
<keyword evidence="4" id="KW-0488">Methylation</keyword>
<dbReference type="PROSITE" id="PS51421">
    <property type="entry name" value="RAS"/>
    <property type="match status" value="1"/>
</dbReference>
<comment type="similarity">
    <text evidence="2">Belongs to the small GTPase superfamily. Rho family.</text>
</comment>
<evidence type="ECO:0000313" key="11">
    <source>
        <dbReference type="Proteomes" id="UP000014978"/>
    </source>
</evidence>
<evidence type="ECO:0000256" key="1">
    <source>
        <dbReference type="ARBA" id="ARBA00004342"/>
    </source>
</evidence>
<organism evidence="10 11">
    <name type="scientific">Spraguea lophii (strain 42_110)</name>
    <name type="common">Microsporidian parasite</name>
    <dbReference type="NCBI Taxonomy" id="1358809"/>
    <lineage>
        <taxon>Eukaryota</taxon>
        <taxon>Fungi</taxon>
        <taxon>Fungi incertae sedis</taxon>
        <taxon>Microsporidia</taxon>
        <taxon>Spragueidae</taxon>
        <taxon>Spraguea</taxon>
    </lineage>
</organism>
<dbReference type="InterPro" id="IPR027417">
    <property type="entry name" value="P-loop_NTPase"/>
</dbReference>
<dbReference type="NCBIfam" id="TIGR00231">
    <property type="entry name" value="small_GTP"/>
    <property type="match status" value="1"/>
</dbReference>
<evidence type="ECO:0000313" key="10">
    <source>
        <dbReference type="EMBL" id="EPR79881.1"/>
    </source>
</evidence>
<gene>
    <name evidence="10" type="ORF">SLOPH_2438</name>
</gene>
<keyword evidence="7" id="KW-0472">Membrane</keyword>
<dbReference type="GO" id="GO:0005525">
    <property type="term" value="F:GTP binding"/>
    <property type="evidence" value="ECO:0007669"/>
    <property type="project" value="UniProtKB-KW"/>
</dbReference>
<dbReference type="VEuPathDB" id="MicrosporidiaDB:SLOPH_2438"/>
<reference evidence="11" key="1">
    <citation type="journal article" date="2013" name="PLoS Genet.">
        <title>The genome of Spraguea lophii and the basis of host-microsporidian interactions.</title>
        <authorList>
            <person name="Campbell S.E."/>
            <person name="Williams T.A."/>
            <person name="Yousuf A."/>
            <person name="Soanes D.M."/>
            <person name="Paszkiewicz K.H."/>
            <person name="Williams B.A.P."/>
        </authorList>
    </citation>
    <scope>NUCLEOTIDE SEQUENCE [LARGE SCALE GENOMIC DNA]</scope>
    <source>
        <strain evidence="11">42_110</strain>
    </source>
</reference>
<dbReference type="STRING" id="1358809.S7WAG2"/>
<comment type="caution">
    <text evidence="10">The sequence shown here is derived from an EMBL/GenBank/DDBJ whole genome shotgun (WGS) entry which is preliminary data.</text>
</comment>
<dbReference type="InterPro" id="IPR001806">
    <property type="entry name" value="Small_GTPase"/>
</dbReference>
<dbReference type="SMART" id="SM00176">
    <property type="entry name" value="RAN"/>
    <property type="match status" value="1"/>
</dbReference>
<dbReference type="Gene3D" id="3.40.50.300">
    <property type="entry name" value="P-loop containing nucleotide triphosphate hydrolases"/>
    <property type="match status" value="1"/>
</dbReference>
<dbReference type="SMART" id="SM00173">
    <property type="entry name" value="RAS"/>
    <property type="match status" value="1"/>
</dbReference>
<dbReference type="InParanoid" id="S7WAG2"/>
<dbReference type="AlphaFoldDB" id="S7WAG2"/>
<evidence type="ECO:0000256" key="7">
    <source>
        <dbReference type="ARBA" id="ARBA00023136"/>
    </source>
</evidence>
<dbReference type="SMART" id="SM00175">
    <property type="entry name" value="RAB"/>
    <property type="match status" value="1"/>
</dbReference>
<evidence type="ECO:0000256" key="9">
    <source>
        <dbReference type="ARBA" id="ARBA00023289"/>
    </source>
</evidence>
<dbReference type="PROSITE" id="PS51419">
    <property type="entry name" value="RAB"/>
    <property type="match status" value="1"/>
</dbReference>
<dbReference type="PRINTS" id="PR00449">
    <property type="entry name" value="RASTRNSFRMNG"/>
</dbReference>
<protein>
    <submittedName>
        <fullName evidence="10">GTP-binding protein rho1</fullName>
    </submittedName>
</protein>
<dbReference type="SUPFAM" id="SSF52540">
    <property type="entry name" value="P-loop containing nucleoside triphosphate hydrolases"/>
    <property type="match status" value="1"/>
</dbReference>
<evidence type="ECO:0000256" key="6">
    <source>
        <dbReference type="ARBA" id="ARBA00023134"/>
    </source>
</evidence>
<evidence type="ECO:0000256" key="2">
    <source>
        <dbReference type="ARBA" id="ARBA00010142"/>
    </source>
</evidence>
<accession>S7WAG2</accession>
<dbReference type="OMA" id="ISEKWMP"/>
<keyword evidence="11" id="KW-1185">Reference proteome</keyword>
<dbReference type="GO" id="GO:0003924">
    <property type="term" value="F:GTPase activity"/>
    <property type="evidence" value="ECO:0007669"/>
    <property type="project" value="InterPro"/>
</dbReference>
<dbReference type="InterPro" id="IPR005225">
    <property type="entry name" value="Small_GTP-bd"/>
</dbReference>
<dbReference type="Proteomes" id="UP000014978">
    <property type="component" value="Unassembled WGS sequence"/>
</dbReference>
<evidence type="ECO:0000256" key="8">
    <source>
        <dbReference type="ARBA" id="ARBA00023288"/>
    </source>
</evidence>
<dbReference type="SMART" id="SM00174">
    <property type="entry name" value="RHO"/>
    <property type="match status" value="1"/>
</dbReference>